<comment type="caution">
    <text evidence="2">The sequence shown here is derived from an EMBL/GenBank/DDBJ whole genome shotgun (WGS) entry which is preliminary data.</text>
</comment>
<keyword evidence="3" id="KW-1185">Reference proteome</keyword>
<reference evidence="2 3" key="1">
    <citation type="journal article" date="2020" name="Microb. Genom.">
        <title>Genetic diversity of clinical and environmental Mucorales isolates obtained from an investigation of mucormycosis cases among solid organ transplant recipients.</title>
        <authorList>
            <person name="Nguyen M.H."/>
            <person name="Kaul D."/>
            <person name="Muto C."/>
            <person name="Cheng S.J."/>
            <person name="Richter R.A."/>
            <person name="Bruno V.M."/>
            <person name="Liu G."/>
            <person name="Beyhan S."/>
            <person name="Sundermann A.J."/>
            <person name="Mounaud S."/>
            <person name="Pasculle A.W."/>
            <person name="Nierman W.C."/>
            <person name="Driscoll E."/>
            <person name="Cumbie R."/>
            <person name="Clancy C.J."/>
            <person name="Dupont C.L."/>
        </authorList>
    </citation>
    <scope>NUCLEOTIDE SEQUENCE [LARGE SCALE GENOMIC DNA]</scope>
    <source>
        <strain evidence="2 3">GL24</strain>
    </source>
</reference>
<organism evidence="2 3">
    <name type="scientific">Rhizopus delemar</name>
    <dbReference type="NCBI Taxonomy" id="936053"/>
    <lineage>
        <taxon>Eukaryota</taxon>
        <taxon>Fungi</taxon>
        <taxon>Fungi incertae sedis</taxon>
        <taxon>Mucoromycota</taxon>
        <taxon>Mucoromycotina</taxon>
        <taxon>Mucoromycetes</taxon>
        <taxon>Mucorales</taxon>
        <taxon>Mucorineae</taxon>
        <taxon>Rhizopodaceae</taxon>
        <taxon>Rhizopus</taxon>
    </lineage>
</organism>
<evidence type="ECO:0000313" key="3">
    <source>
        <dbReference type="Proteomes" id="UP000740926"/>
    </source>
</evidence>
<evidence type="ECO:0000256" key="1">
    <source>
        <dbReference type="SAM" id="MobiDB-lite"/>
    </source>
</evidence>
<dbReference type="Proteomes" id="UP000740926">
    <property type="component" value="Unassembled WGS sequence"/>
</dbReference>
<feature type="region of interest" description="Disordered" evidence="1">
    <location>
        <begin position="83"/>
        <end position="108"/>
    </location>
</feature>
<dbReference type="EMBL" id="JAANIU010008323">
    <property type="protein sequence ID" value="KAG1535334.1"/>
    <property type="molecule type" value="Genomic_DNA"/>
</dbReference>
<proteinExistence type="predicted"/>
<gene>
    <name evidence="2" type="ORF">G6F50_015333</name>
</gene>
<dbReference type="AlphaFoldDB" id="A0A9P6XYG4"/>
<evidence type="ECO:0000313" key="2">
    <source>
        <dbReference type="EMBL" id="KAG1535334.1"/>
    </source>
</evidence>
<name>A0A9P6XYG4_9FUNG</name>
<sequence length="108" mass="11161">MQQAMQQAREGKGEQDGKPVPGSEGTTPRQREEQQAVEASSWKTNAGRGKGDDAGDQHAWALAPAGTGSAAAVAAAAGLGAAARLAGPRSHCNGRYGHPQCRERSRRA</sequence>
<feature type="region of interest" description="Disordered" evidence="1">
    <location>
        <begin position="1"/>
        <end position="61"/>
    </location>
</feature>
<accession>A0A9P6XYG4</accession>
<protein>
    <submittedName>
        <fullName evidence="2">Uncharacterized protein</fullName>
    </submittedName>
</protein>